<gene>
    <name evidence="1" type="ORF">SAMN05421799_10624</name>
</gene>
<dbReference type="AlphaFoldDB" id="A0A1N7MQU6"/>
<proteinExistence type="predicted"/>
<dbReference type="EMBL" id="FTOO01000006">
    <property type="protein sequence ID" value="SIS88239.1"/>
    <property type="molecule type" value="Genomic_DNA"/>
</dbReference>
<reference evidence="2" key="1">
    <citation type="submission" date="2017-01" db="EMBL/GenBank/DDBJ databases">
        <authorList>
            <person name="Varghese N."/>
            <person name="Submissions S."/>
        </authorList>
    </citation>
    <scope>NUCLEOTIDE SEQUENCE [LARGE SCALE GENOMIC DNA]</scope>
    <source>
        <strain evidence="2">DSM 16176</strain>
    </source>
</reference>
<dbReference type="STRING" id="252246.SAMN05421799_10624"/>
<dbReference type="OrthoDB" id="9875903at2"/>
<protein>
    <submittedName>
        <fullName evidence="1">Uncharacterized protein</fullName>
    </submittedName>
</protein>
<name>A0A1N7MQU6_9BACL</name>
<keyword evidence="2" id="KW-1185">Reference proteome</keyword>
<sequence>MSGASRSGLGIKGEVRVIRMDAHGRVLSDETYHNTATDWARAVLAQLILTTPNQESGSVLTSRPLYISLGTGTGTASHTDLAMFAEVYNTRRAFSYSSPFQGFAAQMTVAYQTTDPSGTYTEAGLWDANVTTTTLASAVTAGAKSITLANGMPALYGSTVPGQYNTLYINDSANPEYASIAQTVSAGATTLTLQNGLQYAHASGTQVVLFSGNLWGHVTFPQAVTKGQGEQLVIQWTVYLQAV</sequence>
<dbReference type="Proteomes" id="UP000186156">
    <property type="component" value="Unassembled WGS sequence"/>
</dbReference>
<evidence type="ECO:0000313" key="2">
    <source>
        <dbReference type="Proteomes" id="UP000186156"/>
    </source>
</evidence>
<evidence type="ECO:0000313" key="1">
    <source>
        <dbReference type="EMBL" id="SIS88239.1"/>
    </source>
</evidence>
<organism evidence="1 2">
    <name type="scientific">Alicyclobacillus vulcanalis</name>
    <dbReference type="NCBI Taxonomy" id="252246"/>
    <lineage>
        <taxon>Bacteria</taxon>
        <taxon>Bacillati</taxon>
        <taxon>Bacillota</taxon>
        <taxon>Bacilli</taxon>
        <taxon>Bacillales</taxon>
        <taxon>Alicyclobacillaceae</taxon>
        <taxon>Alicyclobacillus</taxon>
    </lineage>
</organism>
<dbReference type="RefSeq" id="WP_076346881.1">
    <property type="nucleotide sequence ID" value="NZ_FTOO01000006.1"/>
</dbReference>
<accession>A0A1N7MQU6</accession>